<reference evidence="2 3" key="1">
    <citation type="submission" date="2019-02" db="EMBL/GenBank/DDBJ databases">
        <title>Deep-cultivation of Planctomycetes and their phenomic and genomic characterization uncovers novel biology.</title>
        <authorList>
            <person name="Wiegand S."/>
            <person name="Jogler M."/>
            <person name="Boedeker C."/>
            <person name="Pinto D."/>
            <person name="Vollmers J."/>
            <person name="Rivas-Marin E."/>
            <person name="Kohn T."/>
            <person name="Peeters S.H."/>
            <person name="Heuer A."/>
            <person name="Rast P."/>
            <person name="Oberbeckmann S."/>
            <person name="Bunk B."/>
            <person name="Jeske O."/>
            <person name="Meyerdierks A."/>
            <person name="Storesund J.E."/>
            <person name="Kallscheuer N."/>
            <person name="Luecker S."/>
            <person name="Lage O.M."/>
            <person name="Pohl T."/>
            <person name="Merkel B.J."/>
            <person name="Hornburger P."/>
            <person name="Mueller R.-W."/>
            <person name="Bruemmer F."/>
            <person name="Labrenz M."/>
            <person name="Spormann A.M."/>
            <person name="Op Den Camp H."/>
            <person name="Overmann J."/>
            <person name="Amann R."/>
            <person name="Jetten M.S.M."/>
            <person name="Mascher T."/>
            <person name="Medema M.H."/>
            <person name="Devos D.P."/>
            <person name="Kaster A.-K."/>
            <person name="Ovreas L."/>
            <person name="Rohde M."/>
            <person name="Galperin M.Y."/>
            <person name="Jogler C."/>
        </authorList>
    </citation>
    <scope>NUCLEOTIDE SEQUENCE [LARGE SCALE GENOMIC DNA]</scope>
    <source>
        <strain evidence="2 3">CA54</strain>
    </source>
</reference>
<comment type="caution">
    <text evidence="2">The sequence shown here is derived from an EMBL/GenBank/DDBJ whole genome shotgun (WGS) entry which is preliminary data.</text>
</comment>
<evidence type="ECO:0000313" key="3">
    <source>
        <dbReference type="Proteomes" id="UP000320735"/>
    </source>
</evidence>
<name>A0A5C6AW67_9PLAN</name>
<feature type="compositionally biased region" description="Low complexity" evidence="1">
    <location>
        <begin position="23"/>
        <end position="41"/>
    </location>
</feature>
<sequence>MRNPLVCVPVIALATAESDLKVSPSYSKPSSSTFTRTSPPF</sequence>
<dbReference type="AlphaFoldDB" id="A0A5C6AW67"/>
<organism evidence="2 3">
    <name type="scientific">Symmachiella macrocystis</name>
    <dbReference type="NCBI Taxonomy" id="2527985"/>
    <lineage>
        <taxon>Bacteria</taxon>
        <taxon>Pseudomonadati</taxon>
        <taxon>Planctomycetota</taxon>
        <taxon>Planctomycetia</taxon>
        <taxon>Planctomycetales</taxon>
        <taxon>Planctomycetaceae</taxon>
        <taxon>Symmachiella</taxon>
    </lineage>
</organism>
<proteinExistence type="predicted"/>
<evidence type="ECO:0000256" key="1">
    <source>
        <dbReference type="SAM" id="MobiDB-lite"/>
    </source>
</evidence>
<accession>A0A5C6AW67</accession>
<keyword evidence="3" id="KW-1185">Reference proteome</keyword>
<dbReference type="EMBL" id="SJPP01000005">
    <property type="protein sequence ID" value="TWU04173.1"/>
    <property type="molecule type" value="Genomic_DNA"/>
</dbReference>
<gene>
    <name evidence="2" type="ORF">CA54_60550</name>
</gene>
<dbReference type="Proteomes" id="UP000320735">
    <property type="component" value="Unassembled WGS sequence"/>
</dbReference>
<feature type="region of interest" description="Disordered" evidence="1">
    <location>
        <begin position="21"/>
        <end position="41"/>
    </location>
</feature>
<protein>
    <submittedName>
        <fullName evidence="2">Uncharacterized protein</fullName>
    </submittedName>
</protein>
<evidence type="ECO:0000313" key="2">
    <source>
        <dbReference type="EMBL" id="TWU04173.1"/>
    </source>
</evidence>